<reference evidence="2" key="1">
    <citation type="journal article" date="2019" name="Int. J. Syst. Evol. Microbiol.">
        <title>The Global Catalogue of Microorganisms (GCM) 10K type strain sequencing project: providing services to taxonomists for standard genome sequencing and annotation.</title>
        <authorList>
            <consortium name="The Broad Institute Genomics Platform"/>
            <consortium name="The Broad Institute Genome Sequencing Center for Infectious Disease"/>
            <person name="Wu L."/>
            <person name="Ma J."/>
        </authorList>
    </citation>
    <scope>NUCLEOTIDE SEQUENCE [LARGE SCALE GENOMIC DNA]</scope>
    <source>
        <strain evidence="2">CCM 7043</strain>
    </source>
</reference>
<keyword evidence="2" id="KW-1185">Reference proteome</keyword>
<gene>
    <name evidence="1" type="ORF">ACFSJD_37745</name>
</gene>
<dbReference type="PANTHER" id="PTHR23026:SF123">
    <property type="entry name" value="NAD(P)H NITROREDUCTASE RV3131-RELATED"/>
    <property type="match status" value="1"/>
</dbReference>
<evidence type="ECO:0000313" key="2">
    <source>
        <dbReference type="Proteomes" id="UP001597114"/>
    </source>
</evidence>
<evidence type="ECO:0000313" key="1">
    <source>
        <dbReference type="EMBL" id="MFD1523280.1"/>
    </source>
</evidence>
<name>A0ABW4FB83_9PSEU</name>
<proteinExistence type="predicted"/>
<dbReference type="InterPro" id="IPR000415">
    <property type="entry name" value="Nitroreductase-like"/>
</dbReference>
<dbReference type="Proteomes" id="UP001597114">
    <property type="component" value="Unassembled WGS sequence"/>
</dbReference>
<dbReference type="PANTHER" id="PTHR23026">
    <property type="entry name" value="NADPH NITROREDUCTASE"/>
    <property type="match status" value="1"/>
</dbReference>
<organism evidence="1 2">
    <name type="scientific">Pseudonocardia yunnanensis</name>
    <dbReference type="NCBI Taxonomy" id="58107"/>
    <lineage>
        <taxon>Bacteria</taxon>
        <taxon>Bacillati</taxon>
        <taxon>Actinomycetota</taxon>
        <taxon>Actinomycetes</taxon>
        <taxon>Pseudonocardiales</taxon>
        <taxon>Pseudonocardiaceae</taxon>
        <taxon>Pseudonocardia</taxon>
    </lineage>
</organism>
<protein>
    <submittedName>
        <fullName evidence="1">Acg family FMN-binding oxidoreductase</fullName>
    </submittedName>
</protein>
<sequence length="335" mass="36590">MEAIEEALRAPSVYNTQPWRWRIRPGAVELHADWDRHLVATDPDRRDLLLSCGAALHHLQVALAARSIGFNVVRLADPENRGHLATIDFGPFEPDMADLALYSGIARRRTDRRRMSRRPVPTDHLRILADNSSRCGAVLVPVTGETMRRRMLAALDEAPHEEHDHVGYASEWRQWTHRYSGSHDGIPAANIAHSARAPSASFPLHPCASGSPPQRSIVPGSGSGDDAAELVVVATRGDDALDRLQAGEATSAVLLAATQLGLVTTPFSQAFELHSSPQRLRRDVLRIPEYPQLLIRVGWPASGATELPATPRRSLCSVLCVDPMDTSAVEPEAGI</sequence>
<dbReference type="Gene3D" id="3.40.109.10">
    <property type="entry name" value="NADH Oxidase"/>
    <property type="match status" value="1"/>
</dbReference>
<accession>A0ABW4FB83</accession>
<dbReference type="NCBIfam" id="NF047509">
    <property type="entry name" value="Rv3131_FMN_oxido"/>
    <property type="match status" value="1"/>
</dbReference>
<dbReference type="RefSeq" id="WP_344726497.1">
    <property type="nucleotide sequence ID" value="NZ_BAAAUS010000038.1"/>
</dbReference>
<dbReference type="EMBL" id="JBHUCO010000060">
    <property type="protein sequence ID" value="MFD1523280.1"/>
    <property type="molecule type" value="Genomic_DNA"/>
</dbReference>
<comment type="caution">
    <text evidence="1">The sequence shown here is derived from an EMBL/GenBank/DDBJ whole genome shotgun (WGS) entry which is preliminary data.</text>
</comment>
<dbReference type="SUPFAM" id="SSF55469">
    <property type="entry name" value="FMN-dependent nitroreductase-like"/>
    <property type="match status" value="2"/>
</dbReference>
<dbReference type="InterPro" id="IPR050627">
    <property type="entry name" value="Nitroreductase/BluB"/>
</dbReference>